<accession>A0A433WB81</accession>
<dbReference type="GO" id="GO:0000155">
    <property type="term" value="F:phosphorelay sensor kinase activity"/>
    <property type="evidence" value="ECO:0007669"/>
    <property type="project" value="InterPro"/>
</dbReference>
<dbReference type="PANTHER" id="PTHR34220:SF7">
    <property type="entry name" value="SENSOR HISTIDINE KINASE YPDA"/>
    <property type="match status" value="1"/>
</dbReference>
<keyword evidence="1" id="KW-0418">Kinase</keyword>
<dbReference type="InterPro" id="IPR010559">
    <property type="entry name" value="Sig_transdc_His_kin_internal"/>
</dbReference>
<organism evidence="1 2">
    <name type="scientific">Chitinophaga solisilvae</name>
    <dbReference type="NCBI Taxonomy" id="1233460"/>
    <lineage>
        <taxon>Bacteria</taxon>
        <taxon>Pseudomonadati</taxon>
        <taxon>Bacteroidota</taxon>
        <taxon>Chitinophagia</taxon>
        <taxon>Chitinophagales</taxon>
        <taxon>Chitinophagaceae</taxon>
        <taxon>Chitinophaga</taxon>
    </lineage>
</organism>
<dbReference type="Proteomes" id="UP000281028">
    <property type="component" value="Unassembled WGS sequence"/>
</dbReference>
<dbReference type="Pfam" id="PF06580">
    <property type="entry name" value="His_kinase"/>
    <property type="match status" value="1"/>
</dbReference>
<dbReference type="AlphaFoldDB" id="A0A433WB81"/>
<evidence type="ECO:0000313" key="2">
    <source>
        <dbReference type="Proteomes" id="UP000281028"/>
    </source>
</evidence>
<keyword evidence="2" id="KW-1185">Reference proteome</keyword>
<reference evidence="1" key="1">
    <citation type="submission" date="2020-05" db="EMBL/GenBank/DDBJ databases">
        <title>Chitinophaga laudate sp. nov., isolated from a tropical peat swamp.</title>
        <authorList>
            <person name="Goh C.B.S."/>
            <person name="Lee M.S."/>
            <person name="Parimannan S."/>
            <person name="Pasbakhsh P."/>
            <person name="Yule C.M."/>
            <person name="Rajandas H."/>
            <person name="Loke S."/>
            <person name="Croft L."/>
            <person name="Tan J.B.L."/>
        </authorList>
    </citation>
    <scope>NUCLEOTIDE SEQUENCE</scope>
    <source>
        <strain evidence="1">Mgbs1</strain>
    </source>
</reference>
<comment type="caution">
    <text evidence="1">The sequence shown here is derived from an EMBL/GenBank/DDBJ whole genome shotgun (WGS) entry which is preliminary data.</text>
</comment>
<dbReference type="InterPro" id="IPR036890">
    <property type="entry name" value="HATPase_C_sf"/>
</dbReference>
<dbReference type="PANTHER" id="PTHR34220">
    <property type="entry name" value="SENSOR HISTIDINE KINASE YPDA"/>
    <property type="match status" value="1"/>
</dbReference>
<sequence length="368" mass="42740">MTLTQFMELTYSNKIKRILLHLLFWTAIGLSAFYFSTISLYNYQNTGTALLIVAKNTLALVVFFYPLMYFIVPRWLLRKKYLAAAGGALLLFLLHTWIDSYFEQVVMLRCAACMAHYKIASIEYYDLLRTPALEMMKARLTNFGVLYALMITICLPVSLKLARSYFRQTIRQLELSRNNLQLEFNFLKSQVNPHFLFNTLNNIYSLVENDKKKQATTTIARLSDFMRYTLYESDSDAIPLAREIQLLQDYIALEKIRLNQTVVDFRFDSDQGDYHIPPLLLMPAVENAFKYVDDNTDSSYIRIQIQVENGFFRCLLENSFDPGKITGTGGIGLTNLQKRLKFHFRDAYAYIVAVKEYNYSLTVSFKIA</sequence>
<proteinExistence type="predicted"/>
<keyword evidence="1" id="KW-0808">Transferase</keyword>
<protein>
    <submittedName>
        <fullName evidence="1">Sensor histidine kinase</fullName>
    </submittedName>
</protein>
<name>A0A433WB81_9BACT</name>
<dbReference type="InterPro" id="IPR050640">
    <property type="entry name" value="Bact_2-comp_sensor_kinase"/>
</dbReference>
<dbReference type="SUPFAM" id="SSF55874">
    <property type="entry name" value="ATPase domain of HSP90 chaperone/DNA topoisomerase II/histidine kinase"/>
    <property type="match status" value="1"/>
</dbReference>
<gene>
    <name evidence="1" type="ORF">ECE50_006060</name>
</gene>
<dbReference type="OrthoDB" id="9809908at2"/>
<dbReference type="GO" id="GO:0016020">
    <property type="term" value="C:membrane"/>
    <property type="evidence" value="ECO:0007669"/>
    <property type="project" value="InterPro"/>
</dbReference>
<dbReference type="EMBL" id="RIAR02000001">
    <property type="protein sequence ID" value="NSL86383.1"/>
    <property type="molecule type" value="Genomic_DNA"/>
</dbReference>
<evidence type="ECO:0000313" key="1">
    <source>
        <dbReference type="EMBL" id="NSL86383.1"/>
    </source>
</evidence>